<proteinExistence type="predicted"/>
<name>W2SGY6_NECAM</name>
<accession>W2SGY6</accession>
<dbReference type="AlphaFoldDB" id="W2SGY6"/>
<keyword evidence="2" id="KW-1185">Reference proteome</keyword>
<organism evidence="1 2">
    <name type="scientific">Necator americanus</name>
    <name type="common">Human hookworm</name>
    <dbReference type="NCBI Taxonomy" id="51031"/>
    <lineage>
        <taxon>Eukaryota</taxon>
        <taxon>Metazoa</taxon>
        <taxon>Ecdysozoa</taxon>
        <taxon>Nematoda</taxon>
        <taxon>Chromadorea</taxon>
        <taxon>Rhabditida</taxon>
        <taxon>Rhabditina</taxon>
        <taxon>Rhabditomorpha</taxon>
        <taxon>Strongyloidea</taxon>
        <taxon>Ancylostomatidae</taxon>
        <taxon>Bunostominae</taxon>
        <taxon>Necator</taxon>
    </lineage>
</organism>
<sequence>MFLYERDLNDCNRLAEYLRKKTSAVLVERLLYTNPVPFFNNPMGNAVYTDQLVCHDTIESCW</sequence>
<reference evidence="2" key="1">
    <citation type="journal article" date="2014" name="Nat. Genet.">
        <title>Genome of the human hookworm Necator americanus.</title>
        <authorList>
            <person name="Tang Y.T."/>
            <person name="Gao X."/>
            <person name="Rosa B.A."/>
            <person name="Abubucker S."/>
            <person name="Hallsworth-Pepin K."/>
            <person name="Martin J."/>
            <person name="Tyagi R."/>
            <person name="Heizer E."/>
            <person name="Zhang X."/>
            <person name="Bhonagiri-Palsikar V."/>
            <person name="Minx P."/>
            <person name="Warren W.C."/>
            <person name="Wang Q."/>
            <person name="Zhan B."/>
            <person name="Hotez P.J."/>
            <person name="Sternberg P.W."/>
            <person name="Dougall A."/>
            <person name="Gaze S.T."/>
            <person name="Mulvenna J."/>
            <person name="Sotillo J."/>
            <person name="Ranganathan S."/>
            <person name="Rabelo E.M."/>
            <person name="Wilson R.K."/>
            <person name="Felgner P.L."/>
            <person name="Bethony J."/>
            <person name="Hawdon J.M."/>
            <person name="Gasser R.B."/>
            <person name="Loukas A."/>
            <person name="Mitreva M."/>
        </authorList>
    </citation>
    <scope>NUCLEOTIDE SEQUENCE [LARGE SCALE GENOMIC DNA]</scope>
</reference>
<dbReference type="EMBL" id="KI669191">
    <property type="protein sequence ID" value="ETN68855.1"/>
    <property type="molecule type" value="Genomic_DNA"/>
</dbReference>
<dbReference type="Proteomes" id="UP000053676">
    <property type="component" value="Unassembled WGS sequence"/>
</dbReference>
<evidence type="ECO:0000313" key="1">
    <source>
        <dbReference type="EMBL" id="ETN68855.1"/>
    </source>
</evidence>
<dbReference type="KEGG" id="nai:NECAME_05445"/>
<protein>
    <submittedName>
        <fullName evidence="1">Uncharacterized protein</fullName>
    </submittedName>
</protein>
<evidence type="ECO:0000313" key="2">
    <source>
        <dbReference type="Proteomes" id="UP000053676"/>
    </source>
</evidence>
<gene>
    <name evidence="1" type="ORF">NECAME_05445</name>
</gene>